<accession>A0A0E3FE99</accession>
<organism evidence="1 2">
    <name type="scientific">Synechococcus phage ACG-2014d</name>
    <dbReference type="NCBI Taxonomy" id="1493509"/>
    <lineage>
        <taxon>Viruses</taxon>
        <taxon>Duplodnaviria</taxon>
        <taxon>Heunggongvirae</taxon>
        <taxon>Uroviricota</taxon>
        <taxon>Caudoviricetes</taxon>
        <taxon>Pantevenvirales</taxon>
        <taxon>Kyanoviridae</taxon>
        <taxon>Lowelvirus</taxon>
        <taxon>Lowelvirus tuscon4d</taxon>
    </lineage>
</organism>
<protein>
    <submittedName>
        <fullName evidence="1">Uncharacterized protein</fullName>
    </submittedName>
</protein>
<reference evidence="1 2" key="1">
    <citation type="submission" date="2013-12" db="EMBL/GenBank/DDBJ databases">
        <title>Ecological redundancy of diverse viral populations within a natural community.</title>
        <authorList>
            <person name="Gregory A.C."/>
            <person name="LaButti K."/>
            <person name="Copeland A."/>
            <person name="Woyke T."/>
            <person name="Sullivan M.B."/>
        </authorList>
    </citation>
    <scope>NUCLEOTIDE SEQUENCE [LARGE SCALE GENOMIC DNA]</scope>
    <source>
        <strain evidence="1">Syn7803US113</strain>
    </source>
</reference>
<dbReference type="Proteomes" id="UP000185384">
    <property type="component" value="Segment"/>
</dbReference>
<gene>
    <name evidence="1" type="ORF">Syn7803US113_47</name>
</gene>
<proteinExistence type="predicted"/>
<sequence length="59" mass="7011">MVDDFPVYTKQMPQVWLEDGNFVIESDSFRYVIKDDLKLLFKLCRRFKSDAIAQTYATN</sequence>
<evidence type="ECO:0000313" key="2">
    <source>
        <dbReference type="Proteomes" id="UP000185384"/>
    </source>
</evidence>
<dbReference type="EMBL" id="KJ019077">
    <property type="protein sequence ID" value="AIX25691.1"/>
    <property type="molecule type" value="Genomic_DNA"/>
</dbReference>
<name>A0A0E3FE99_9CAUD</name>
<evidence type="ECO:0000313" key="1">
    <source>
        <dbReference type="EMBL" id="AIX25691.1"/>
    </source>
</evidence>